<accession>A0A7J9GA46</accession>
<comment type="caution">
    <text evidence="1">The sequence shown here is derived from an EMBL/GenBank/DDBJ whole genome shotgun (WGS) entry which is preliminary data.</text>
</comment>
<keyword evidence="3" id="KW-1185">Reference proteome</keyword>
<protein>
    <submittedName>
        <fullName evidence="1">Uncharacterized protein</fullName>
    </submittedName>
</protein>
<name>A0A7J9GA46_9ROSI</name>
<dbReference type="EMBL" id="JABFAD010000003">
    <property type="protein sequence ID" value="MBA0793685.1"/>
    <property type="molecule type" value="Genomic_DNA"/>
</dbReference>
<proteinExistence type="predicted"/>
<evidence type="ECO:0000313" key="2">
    <source>
        <dbReference type="EMBL" id="MBA0813986.1"/>
    </source>
</evidence>
<dbReference type="EMBL" id="JABFAD010000012">
    <property type="protein sequence ID" value="MBA0813986.1"/>
    <property type="molecule type" value="Genomic_DNA"/>
</dbReference>
<evidence type="ECO:0000313" key="3">
    <source>
        <dbReference type="Proteomes" id="UP000593560"/>
    </source>
</evidence>
<reference evidence="1" key="2">
    <citation type="submission" date="2020-04" db="EMBL/GenBank/DDBJ databases">
        <authorList>
            <person name="Grover C.E."/>
            <person name="Arick M.A. II"/>
            <person name="Thrash A."/>
            <person name="Conover J.L."/>
            <person name="Sanders W.S."/>
            <person name="Peterson D.G."/>
            <person name="Scheffler J.A."/>
            <person name="Scheffler B.E."/>
            <person name="Wendel J.F."/>
        </authorList>
    </citation>
    <scope>NUCLEOTIDE SEQUENCE</scope>
    <source>
        <strain evidence="1">0</strain>
        <tissue evidence="1">Leaf</tissue>
    </source>
</reference>
<dbReference type="AlphaFoldDB" id="A0A7J9GA46"/>
<dbReference type="Proteomes" id="UP000593560">
    <property type="component" value="Unassembled WGS sequence"/>
</dbReference>
<sequence length="17" mass="1904">MRNHPAVSEPGQCSMFL</sequence>
<reference evidence="1 3" key="1">
    <citation type="journal article" date="2019" name="Genome Biol. Evol.">
        <title>Insights into the evolution of the New World diploid cottons (Gossypium, subgenus Houzingenia) based on genome sequencing.</title>
        <authorList>
            <person name="Grover C.E."/>
            <person name="Arick M.A. 2nd"/>
            <person name="Thrash A."/>
            <person name="Conover J.L."/>
            <person name="Sanders W.S."/>
            <person name="Peterson D.G."/>
            <person name="Frelichowski J.E."/>
            <person name="Scheffler J.A."/>
            <person name="Scheffler B.E."/>
            <person name="Wendel J.F."/>
        </authorList>
    </citation>
    <scope>NUCLEOTIDE SEQUENCE [LARGE SCALE GENOMIC DNA]</scope>
    <source>
        <strain evidence="1">0</strain>
        <tissue evidence="1">Leaf</tissue>
    </source>
</reference>
<gene>
    <name evidence="1" type="ORF">Gohar_018073</name>
    <name evidence="2" type="ORF">Gohar_019837</name>
</gene>
<evidence type="ECO:0000313" key="1">
    <source>
        <dbReference type="EMBL" id="MBA0793685.1"/>
    </source>
</evidence>
<organism evidence="1 3">
    <name type="scientific">Gossypium harknessii</name>
    <dbReference type="NCBI Taxonomy" id="34285"/>
    <lineage>
        <taxon>Eukaryota</taxon>
        <taxon>Viridiplantae</taxon>
        <taxon>Streptophyta</taxon>
        <taxon>Embryophyta</taxon>
        <taxon>Tracheophyta</taxon>
        <taxon>Spermatophyta</taxon>
        <taxon>Magnoliopsida</taxon>
        <taxon>eudicotyledons</taxon>
        <taxon>Gunneridae</taxon>
        <taxon>Pentapetalae</taxon>
        <taxon>rosids</taxon>
        <taxon>malvids</taxon>
        <taxon>Malvales</taxon>
        <taxon>Malvaceae</taxon>
        <taxon>Malvoideae</taxon>
        <taxon>Gossypium</taxon>
    </lineage>
</organism>